<dbReference type="SUPFAM" id="SSF47050">
    <property type="entry name" value="VHP, Villin headpiece domain"/>
    <property type="match status" value="1"/>
</dbReference>
<dbReference type="SMART" id="SM00262">
    <property type="entry name" value="GEL"/>
    <property type="match status" value="6"/>
</dbReference>
<proteinExistence type="predicted"/>
<dbReference type="CDD" id="cd11291">
    <property type="entry name" value="gelsolin_S6_like"/>
    <property type="match status" value="1"/>
</dbReference>
<dbReference type="Pfam" id="PF00626">
    <property type="entry name" value="Gelsolin"/>
    <property type="match status" value="5"/>
</dbReference>
<evidence type="ECO:0000256" key="3">
    <source>
        <dbReference type="SAM" id="MobiDB-lite"/>
    </source>
</evidence>
<dbReference type="GO" id="GO:0007015">
    <property type="term" value="P:actin filament organization"/>
    <property type="evidence" value="ECO:0007669"/>
    <property type="project" value="UniProtKB-ARBA"/>
</dbReference>
<dbReference type="InterPro" id="IPR036886">
    <property type="entry name" value="Villin_headpiece_dom_sf"/>
</dbReference>
<reference evidence="5" key="1">
    <citation type="submission" date="2015-02" db="EMBL/GenBank/DDBJ databases">
        <title>A transcriptome of Wollemia nobilis - a relic of Gondwana.</title>
        <authorList>
            <person name="Chia J.Y."/>
            <person name="Leong Y.S."/>
            <person name="Abdul Karim S."/>
            <person name="Wan Azmi N."/>
            <person name="Hercus R."/>
            <person name="Croft L."/>
        </authorList>
    </citation>
    <scope>NUCLEOTIDE SEQUENCE</scope>
    <source>
        <strain evidence="5">MaeBrown</strain>
        <tissue evidence="5">Leaf</tissue>
    </source>
</reference>
<dbReference type="Gene3D" id="3.40.20.10">
    <property type="entry name" value="Severin"/>
    <property type="match status" value="6"/>
</dbReference>
<dbReference type="SUPFAM" id="SSF55753">
    <property type="entry name" value="Actin depolymerizing proteins"/>
    <property type="match status" value="6"/>
</dbReference>
<dbReference type="GO" id="GO:0051015">
    <property type="term" value="F:actin filament binding"/>
    <property type="evidence" value="ECO:0007669"/>
    <property type="project" value="InterPro"/>
</dbReference>
<sequence>MSMKNVDPAFQGVGQKVGMDIWRIDNSHPVAIPKSEHAKFYSKDSYIVLQTRAAKSGARHYDIHFWIGKDTSEDESRTASIKAIELDLALGGRAVQYREVQGYESDKFLSFFKPCFIPLEGSMVAEDEKIDTAKFEPRLYICKGRRVVRVKQVPFSRSSLNHDDVFILDTESKIYQFNGATSNIQEQAKALDVVQYIKDKYHEGKCEIAVIEDGKLVAEADSGEFWALFGGFAPIGKKSNSEDDLQLEPTPGKLYIVMDGQLKALDGPLSKSVLESNKCYVLDCGSEVHIWVGRATQLEERKAASLVAEEFVYSQKTAKCIHIIRVIQGFETITFKADFKSWPVGSGASGSEDGKGKVASLIKKQGVNGKGILKAPLGKDEILPLLEEGGKLEVWHVNNNSRTPVPKEDIGKFYSEDCYITLYTYHTEDRREDYFLCLWLGQQSTEEDRTTAARLTNSMANSLKGRPVQGHIVQGKEPPQFISLFANMVILNGRMNVCNTKENQEKGSTDETNNGDCVMLLQICGTAHHNTKAIQVDPVAASLDSTCCFLLQSGTSLFTWHGNATTIEQQKSAARFADFLKPGTTSKAVKEGTEPAAFWNALGGRQSYISQKGSQETSEDPHLYACEFEKGTLKFSEVFNFSQDDLLTEDIMVLDTRNEVFAWVGQHVDAKLKQQSFEIGQKYMERATLFEGLSQDAPLYKVTEGNESSFFTRYFAWDSAKAAVQGNSFEKKLSVLQGKPVQTVEVQKLKNRMFDVTTESNGSANNISNNSNGFKKGGSTQRSASLAALSAAFASTNDKKDLNKVTISSFKPQRSAVAGVLSSNSSVEPESISALSQSAPPVEVEDEKASITVSAKVETNISENAEIELSKQAESGTENGTKVDESVRESNGQEILKDDEKKREEDEFSSTYSYERLKSKSTNPAPGIDPRKRESYLTPEEFQNIFKMDQKTFYEQPKWKQQGQKKAVDLF</sequence>
<protein>
    <submittedName>
        <fullName evidence="5">TSA: Wollemia nobilis Ref_Wollemi_Transcript_25648_3389 transcribed RNA sequence</fullName>
    </submittedName>
</protein>
<dbReference type="Gene3D" id="1.10.950.10">
    <property type="entry name" value="Villin headpiece domain"/>
    <property type="match status" value="1"/>
</dbReference>
<feature type="domain" description="HP" evidence="4">
    <location>
        <begin position="906"/>
        <end position="971"/>
    </location>
</feature>
<evidence type="ECO:0000256" key="2">
    <source>
        <dbReference type="ARBA" id="ARBA00022737"/>
    </source>
</evidence>
<keyword evidence="2" id="KW-0677">Repeat</keyword>
<dbReference type="GO" id="GO:0051693">
    <property type="term" value="P:actin filament capping"/>
    <property type="evidence" value="ECO:0007669"/>
    <property type="project" value="UniProtKB-KW"/>
</dbReference>
<dbReference type="InterPro" id="IPR029006">
    <property type="entry name" value="ADF-H/Gelsolin-like_dom_sf"/>
</dbReference>
<dbReference type="FunFam" id="3.40.20.10:FF:000001">
    <property type="entry name" value="Gelsolin"/>
    <property type="match status" value="1"/>
</dbReference>
<dbReference type="FunFam" id="3.40.20.10:FF:000028">
    <property type="entry name" value="Villin-like 1"/>
    <property type="match status" value="1"/>
</dbReference>
<dbReference type="PRINTS" id="PR00597">
    <property type="entry name" value="GELSOLIN"/>
</dbReference>
<name>A0A0C9S493_9CONI</name>
<dbReference type="InterPro" id="IPR003128">
    <property type="entry name" value="Villin_headpiece"/>
</dbReference>
<dbReference type="PANTHER" id="PTHR11977">
    <property type="entry name" value="VILLIN"/>
    <property type="match status" value="1"/>
</dbReference>
<dbReference type="Pfam" id="PF02209">
    <property type="entry name" value="VHP"/>
    <property type="match status" value="1"/>
</dbReference>
<dbReference type="PROSITE" id="PS51089">
    <property type="entry name" value="HP"/>
    <property type="match status" value="1"/>
</dbReference>
<dbReference type="CDD" id="cd11290">
    <property type="entry name" value="gelsolin_S1_like"/>
    <property type="match status" value="1"/>
</dbReference>
<dbReference type="AlphaFoldDB" id="A0A0C9S493"/>
<dbReference type="CDD" id="cd11293">
    <property type="entry name" value="gelsolin_S4_like"/>
    <property type="match status" value="1"/>
</dbReference>
<evidence type="ECO:0000256" key="1">
    <source>
        <dbReference type="ARBA" id="ARBA00022467"/>
    </source>
</evidence>
<evidence type="ECO:0000259" key="4">
    <source>
        <dbReference type="PROSITE" id="PS51089"/>
    </source>
</evidence>
<dbReference type="GO" id="GO:0051014">
    <property type="term" value="P:actin filament severing"/>
    <property type="evidence" value="ECO:0007669"/>
    <property type="project" value="TreeGrafter"/>
</dbReference>
<dbReference type="InterPro" id="IPR007122">
    <property type="entry name" value="Villin/Gelsolin"/>
</dbReference>
<dbReference type="SMART" id="SM00153">
    <property type="entry name" value="VHP"/>
    <property type="match status" value="1"/>
</dbReference>
<feature type="region of interest" description="Disordered" evidence="3">
    <location>
        <begin position="760"/>
        <end position="779"/>
    </location>
</feature>
<dbReference type="PANTHER" id="PTHR11977:SF51">
    <property type="entry name" value="PROTEIN FLIGHTLESS-1 HOMOLOG"/>
    <property type="match status" value="1"/>
</dbReference>
<evidence type="ECO:0000313" key="5">
    <source>
        <dbReference type="EMBL" id="JAG85593.1"/>
    </source>
</evidence>
<dbReference type="CDD" id="cd11288">
    <property type="entry name" value="gelsolin_S5_like"/>
    <property type="match status" value="1"/>
</dbReference>
<organism evidence="5">
    <name type="scientific">Wollemia nobilis</name>
    <dbReference type="NCBI Taxonomy" id="56998"/>
    <lineage>
        <taxon>Eukaryota</taxon>
        <taxon>Viridiplantae</taxon>
        <taxon>Streptophyta</taxon>
        <taxon>Embryophyta</taxon>
        <taxon>Tracheophyta</taxon>
        <taxon>Spermatophyta</taxon>
        <taxon>Pinopsida</taxon>
        <taxon>Pinidae</taxon>
        <taxon>Conifers II</taxon>
        <taxon>Araucariales</taxon>
        <taxon>Araucariaceae</taxon>
        <taxon>Wollemia</taxon>
    </lineage>
</organism>
<dbReference type="CDD" id="cd11289">
    <property type="entry name" value="gelsolin_S2_like"/>
    <property type="match status" value="1"/>
</dbReference>
<dbReference type="EMBL" id="GCHU01025457">
    <property type="protein sequence ID" value="JAG85593.1"/>
    <property type="molecule type" value="Transcribed_RNA"/>
</dbReference>
<feature type="region of interest" description="Disordered" evidence="3">
    <location>
        <begin position="866"/>
        <end position="940"/>
    </location>
</feature>
<keyword evidence="1" id="KW-0117">Actin capping</keyword>
<feature type="compositionally biased region" description="Basic and acidic residues" evidence="3">
    <location>
        <begin position="895"/>
        <end position="905"/>
    </location>
</feature>
<accession>A0A0C9S493</accession>
<dbReference type="InterPro" id="IPR007123">
    <property type="entry name" value="Gelsolin-like_dom"/>
</dbReference>